<dbReference type="GO" id="GO:0051537">
    <property type="term" value="F:2 iron, 2 sulfur cluster binding"/>
    <property type="evidence" value="ECO:0007669"/>
    <property type="project" value="InterPro"/>
</dbReference>
<dbReference type="InterPro" id="IPR036148">
    <property type="entry name" value="MmgE/PrpD_sf"/>
</dbReference>
<dbReference type="PANTHER" id="PTHR16943">
    <property type="entry name" value="2-METHYLCITRATE DEHYDRATASE-RELATED"/>
    <property type="match status" value="1"/>
</dbReference>
<evidence type="ECO:0000313" key="6">
    <source>
        <dbReference type="EMBL" id="CEG00798.1"/>
    </source>
</evidence>
<evidence type="ECO:0000313" key="7">
    <source>
        <dbReference type="Proteomes" id="UP000009170"/>
    </source>
</evidence>
<keyword evidence="7" id="KW-1185">Reference proteome</keyword>
<dbReference type="InterPro" id="IPR045336">
    <property type="entry name" value="MmgE_PrpD_N"/>
</dbReference>
<protein>
    <submittedName>
        <fullName evidence="6">2-methylcitrate dehydratase PrpD</fullName>
    </submittedName>
</protein>
<dbReference type="InterPro" id="IPR045337">
    <property type="entry name" value="MmgE_PrpD_C"/>
</dbReference>
<dbReference type="NCBIfam" id="TIGR02330">
    <property type="entry name" value="prpD"/>
    <property type="match status" value="1"/>
</dbReference>
<dbReference type="GO" id="GO:0047547">
    <property type="term" value="F:2-methylcitrate dehydratase activity"/>
    <property type="evidence" value="ECO:0007669"/>
    <property type="project" value="InterPro"/>
</dbReference>
<dbReference type="Gene3D" id="3.30.1330.120">
    <property type="entry name" value="2-methylcitrate dehydratase PrpD"/>
    <property type="match status" value="1"/>
</dbReference>
<dbReference type="InParanoid" id="A0A096P992"/>
<dbReference type="Pfam" id="PF03972">
    <property type="entry name" value="MmgE_PrpD_N"/>
    <property type="match status" value="1"/>
</dbReference>
<accession>A0A096P992</accession>
<comment type="caution">
    <text evidence="6">The sequence shown here is derived from an EMBL/GenBank/DDBJ whole genome shotgun (WGS) entry which is preliminary data.</text>
</comment>
<evidence type="ECO:0000256" key="3">
    <source>
        <dbReference type="ARBA" id="ARBA00023239"/>
    </source>
</evidence>
<dbReference type="InterPro" id="IPR012705">
    <property type="entry name" value="2Me_IsoCit_deHydtase_PrpD"/>
</dbReference>
<reference evidence="6 7" key="2">
    <citation type="journal article" date="2014" name="BMC Genomics">
        <title>An improved genome of the model marine alga Ostreococcus tauri unfolds by assessing Illumina de novo assemblies.</title>
        <authorList>
            <person name="Blanc-Mathieu R."/>
            <person name="Verhelst B."/>
            <person name="Derelle E."/>
            <person name="Rombauts S."/>
            <person name="Bouget F.Y."/>
            <person name="Carre I."/>
            <person name="Chateau A."/>
            <person name="Eyre-Walker A."/>
            <person name="Grimsley N."/>
            <person name="Moreau H."/>
            <person name="Piegu B."/>
            <person name="Rivals E."/>
            <person name="Schackwitz W."/>
            <person name="Van de Peer Y."/>
            <person name="Piganeau G."/>
        </authorList>
    </citation>
    <scope>NUCLEOTIDE SEQUENCE [LARGE SCALE GENOMIC DNA]</scope>
    <source>
        <strain evidence="7">OTTH 0595 / CCAP 157/2 / RCC745</strain>
    </source>
</reference>
<dbReference type="AlphaFoldDB" id="A0A096P992"/>
<dbReference type="Proteomes" id="UP000009170">
    <property type="component" value="Unassembled WGS sequence"/>
</dbReference>
<dbReference type="Gene3D" id="1.10.4100.10">
    <property type="entry name" value="2-methylcitrate dehydratase PrpD"/>
    <property type="match status" value="1"/>
</dbReference>
<dbReference type="EMBL" id="CAID01000018">
    <property type="protein sequence ID" value="CEG00798.1"/>
    <property type="molecule type" value="Genomic_DNA"/>
</dbReference>
<dbReference type="RefSeq" id="XP_003084230.2">
    <property type="nucleotide sequence ID" value="XM_003084182.2"/>
</dbReference>
<dbReference type="InterPro" id="IPR042183">
    <property type="entry name" value="MmgE/PrpD_sf_1"/>
</dbReference>
<dbReference type="STRING" id="70448.A0A096P992"/>
<reference evidence="7" key="1">
    <citation type="journal article" date="2006" name="Proc. Natl. Acad. Sci. U.S.A.">
        <title>Genome analysis of the smallest free-living eukaryote Ostreococcus tauri unveils many unique features.</title>
        <authorList>
            <person name="Derelle E."/>
            <person name="Ferraz C."/>
            <person name="Rombauts S."/>
            <person name="Rouze P."/>
            <person name="Worden A.Z."/>
            <person name="Robbens S."/>
            <person name="Partensky F."/>
            <person name="Degroeve S."/>
            <person name="Echeynie S."/>
            <person name="Cooke R."/>
            <person name="Saeys Y."/>
            <person name="Wuyts J."/>
            <person name="Jabbari K."/>
            <person name="Bowler C."/>
            <person name="Panaud O."/>
            <person name="Piegu B."/>
            <person name="Ball S.G."/>
            <person name="Ral J.-P."/>
            <person name="Bouget F.-Y."/>
            <person name="Piganeau G."/>
            <person name="De Baets B."/>
            <person name="Picard A."/>
            <person name="Delseny M."/>
            <person name="Demaille J."/>
            <person name="Van de Peer Y."/>
            <person name="Moreau H."/>
        </authorList>
    </citation>
    <scope>NUCLEOTIDE SEQUENCE [LARGE SCALE GENOMIC DNA]</scope>
    <source>
        <strain evidence="7">OTTH 0595 / CCAP 157/2 / RCC745</strain>
    </source>
</reference>
<evidence type="ECO:0000256" key="1">
    <source>
        <dbReference type="ARBA" id="ARBA00006174"/>
    </source>
</evidence>
<dbReference type="InterPro" id="IPR042188">
    <property type="entry name" value="MmgE/PrpD_sf_2"/>
</dbReference>
<keyword evidence="2" id="KW-0816">Tricarboxylic acid cycle</keyword>
<keyword evidence="3" id="KW-0456">Lyase</keyword>
<dbReference type="GeneID" id="9838376"/>
<feature type="domain" description="MmgE/PrpD C-terminal" evidence="5">
    <location>
        <begin position="304"/>
        <end position="474"/>
    </location>
</feature>
<sequence length="547" mass="60342">MNDLSRRAESDATTRARTIGREEESDLGADRLLVDVANYVCGYEIKSRDAVKTCRFAILDFIACALRGSCDPSCAKLLGPIVPGMSVTIGAHVPGTEYYVDPVTAAFNSTTCARWLDYGDAFYGAEWTHPSDVIGAVLSVSEYVSRLRNERGLSVLSMRDVIVATIKAYEIVGVLALENSFNQIGVDHGVLTKAAVAAVTTSMLGGGRLEVMYATSQAFIDGSGLRCFRHYPCAGTRKGWAAGDAAARGVSLALMTMRGEMGYLCALSAPVWGFNDVFYRRQDIVLKRDFGEFIMENVVFKPSFPSEIHAQTAIEASFRLHPQIIHRVDEIHSIAVHTTRSAVRCIDKTGPLSGPADRDHCLQYAVAVALLYGNMTSDHYEDSVASDPRVDELRRKILIAENPQYSADYVDPDRRSCANSVQVHFKDRTSTNKFEVEYPIGHRRRRMDAFPALEKKFISSLHKKFPPERAGFIFERVTDAQVFDALTPMDFMELFNATPHPVLLPPMRAAPGVFDYTPIDNRASTLGLRLTDGNSARAVEAEAVQQP</sequence>
<evidence type="ECO:0000256" key="2">
    <source>
        <dbReference type="ARBA" id="ARBA00022532"/>
    </source>
</evidence>
<feature type="domain" description="MmgE/PrpD N-terminal" evidence="4">
    <location>
        <begin position="35"/>
        <end position="284"/>
    </location>
</feature>
<dbReference type="PANTHER" id="PTHR16943:SF8">
    <property type="entry name" value="2-METHYLCITRATE DEHYDRATASE"/>
    <property type="match status" value="1"/>
</dbReference>
<dbReference type="GO" id="GO:0019679">
    <property type="term" value="P:propionate metabolic process, methylcitrate cycle"/>
    <property type="evidence" value="ECO:0007669"/>
    <property type="project" value="InterPro"/>
</dbReference>
<dbReference type="OrthoDB" id="10055203at2759"/>
<dbReference type="Pfam" id="PF19305">
    <property type="entry name" value="MmgE_PrpD_C"/>
    <property type="match status" value="1"/>
</dbReference>
<name>A0A096P992_OSTTA</name>
<proteinExistence type="inferred from homology"/>
<comment type="similarity">
    <text evidence="1">Belongs to the PrpD family.</text>
</comment>
<dbReference type="GO" id="GO:0006099">
    <property type="term" value="P:tricarboxylic acid cycle"/>
    <property type="evidence" value="ECO:0007669"/>
    <property type="project" value="UniProtKB-KW"/>
</dbReference>
<organism evidence="6 7">
    <name type="scientific">Ostreococcus tauri</name>
    <name type="common">Marine green alga</name>
    <dbReference type="NCBI Taxonomy" id="70448"/>
    <lineage>
        <taxon>Eukaryota</taxon>
        <taxon>Viridiplantae</taxon>
        <taxon>Chlorophyta</taxon>
        <taxon>Mamiellophyceae</taxon>
        <taxon>Mamiellales</taxon>
        <taxon>Bathycoccaceae</taxon>
        <taxon>Ostreococcus</taxon>
    </lineage>
</organism>
<evidence type="ECO:0000259" key="5">
    <source>
        <dbReference type="Pfam" id="PF19305"/>
    </source>
</evidence>
<dbReference type="SUPFAM" id="SSF103378">
    <property type="entry name" value="2-methylcitrate dehydratase PrpD"/>
    <property type="match status" value="1"/>
</dbReference>
<dbReference type="KEGG" id="ota:OT_ostta18g01870"/>
<dbReference type="NCBIfam" id="NF006943">
    <property type="entry name" value="PRK09425.1"/>
    <property type="match status" value="1"/>
</dbReference>
<gene>
    <name evidence="6" type="ORF">OT_ostta18g01870</name>
</gene>
<dbReference type="InterPro" id="IPR005656">
    <property type="entry name" value="MmgE_PrpD"/>
</dbReference>
<evidence type="ECO:0000259" key="4">
    <source>
        <dbReference type="Pfam" id="PF03972"/>
    </source>
</evidence>